<feature type="region of interest" description="Disordered" evidence="1">
    <location>
        <begin position="1"/>
        <end position="21"/>
    </location>
</feature>
<evidence type="ECO:0000256" key="2">
    <source>
        <dbReference type="SAM" id="Phobius"/>
    </source>
</evidence>
<name>A0A6J7JR28_9ZZZZ</name>
<accession>A0A6J7JR28</accession>
<dbReference type="AlphaFoldDB" id="A0A6J7JR28"/>
<reference evidence="3" key="1">
    <citation type="submission" date="2020-05" db="EMBL/GenBank/DDBJ databases">
        <authorList>
            <person name="Chiriac C."/>
            <person name="Salcher M."/>
            <person name="Ghai R."/>
            <person name="Kavagutti S V."/>
        </authorList>
    </citation>
    <scope>NUCLEOTIDE SEQUENCE</scope>
</reference>
<keyword evidence="2" id="KW-0472">Membrane</keyword>
<protein>
    <submittedName>
        <fullName evidence="3">Unannotated protein</fullName>
    </submittedName>
</protein>
<organism evidence="3">
    <name type="scientific">freshwater metagenome</name>
    <dbReference type="NCBI Taxonomy" id="449393"/>
    <lineage>
        <taxon>unclassified sequences</taxon>
        <taxon>metagenomes</taxon>
        <taxon>ecological metagenomes</taxon>
    </lineage>
</organism>
<evidence type="ECO:0000256" key="1">
    <source>
        <dbReference type="SAM" id="MobiDB-lite"/>
    </source>
</evidence>
<dbReference type="EMBL" id="CAFBMW010000017">
    <property type="protein sequence ID" value="CAB4945291.1"/>
    <property type="molecule type" value="Genomic_DNA"/>
</dbReference>
<gene>
    <name evidence="3" type="ORF">UFOPK3662_02187</name>
</gene>
<sequence>MDDHREMPTTNQPLNAPGPRPRVTPVLAVIGVVLLVALIFTVISLLRYNT</sequence>
<keyword evidence="2" id="KW-0812">Transmembrane</keyword>
<proteinExistence type="predicted"/>
<keyword evidence="2" id="KW-1133">Transmembrane helix</keyword>
<feature type="transmembrane region" description="Helical" evidence="2">
    <location>
        <begin position="26"/>
        <end position="46"/>
    </location>
</feature>
<evidence type="ECO:0000313" key="3">
    <source>
        <dbReference type="EMBL" id="CAB4945291.1"/>
    </source>
</evidence>